<comment type="caution">
    <text evidence="2">The sequence shown here is derived from an EMBL/GenBank/DDBJ whole genome shotgun (WGS) entry which is preliminary data.</text>
</comment>
<sequence>MVSQSWLPSHKRNLATSIADGLHPLPRSQLTSEDPSPHLFLSSSSSPLTASLTEPSRYGNRAGDGDKGDYFGTIGCVEV</sequence>
<dbReference type="Proteomes" id="UP001187192">
    <property type="component" value="Unassembled WGS sequence"/>
</dbReference>
<proteinExistence type="predicted"/>
<gene>
    <name evidence="2" type="ORF">TIFTF001_009894</name>
</gene>
<protein>
    <submittedName>
        <fullName evidence="2">Uncharacterized protein</fullName>
    </submittedName>
</protein>
<evidence type="ECO:0000313" key="2">
    <source>
        <dbReference type="EMBL" id="GMN40672.1"/>
    </source>
</evidence>
<dbReference type="EMBL" id="BTGU01000011">
    <property type="protein sequence ID" value="GMN40672.1"/>
    <property type="molecule type" value="Genomic_DNA"/>
</dbReference>
<organism evidence="2 3">
    <name type="scientific">Ficus carica</name>
    <name type="common">Common fig</name>
    <dbReference type="NCBI Taxonomy" id="3494"/>
    <lineage>
        <taxon>Eukaryota</taxon>
        <taxon>Viridiplantae</taxon>
        <taxon>Streptophyta</taxon>
        <taxon>Embryophyta</taxon>
        <taxon>Tracheophyta</taxon>
        <taxon>Spermatophyta</taxon>
        <taxon>Magnoliopsida</taxon>
        <taxon>eudicotyledons</taxon>
        <taxon>Gunneridae</taxon>
        <taxon>Pentapetalae</taxon>
        <taxon>rosids</taxon>
        <taxon>fabids</taxon>
        <taxon>Rosales</taxon>
        <taxon>Moraceae</taxon>
        <taxon>Ficeae</taxon>
        <taxon>Ficus</taxon>
    </lineage>
</organism>
<reference evidence="2" key="1">
    <citation type="submission" date="2023-07" db="EMBL/GenBank/DDBJ databases">
        <title>draft genome sequence of fig (Ficus carica).</title>
        <authorList>
            <person name="Takahashi T."/>
            <person name="Nishimura K."/>
        </authorList>
    </citation>
    <scope>NUCLEOTIDE SEQUENCE</scope>
</reference>
<keyword evidence="3" id="KW-1185">Reference proteome</keyword>
<accession>A0AA87ZVZ6</accession>
<feature type="region of interest" description="Disordered" evidence="1">
    <location>
        <begin position="18"/>
        <end position="71"/>
    </location>
</feature>
<feature type="compositionally biased region" description="Low complexity" evidence="1">
    <location>
        <begin position="37"/>
        <end position="56"/>
    </location>
</feature>
<name>A0AA87ZVZ6_FICCA</name>
<evidence type="ECO:0000256" key="1">
    <source>
        <dbReference type="SAM" id="MobiDB-lite"/>
    </source>
</evidence>
<dbReference type="AlphaFoldDB" id="A0AA87ZVZ6"/>
<evidence type="ECO:0000313" key="3">
    <source>
        <dbReference type="Proteomes" id="UP001187192"/>
    </source>
</evidence>